<evidence type="ECO:0000313" key="10">
    <source>
        <dbReference type="Proteomes" id="UP000015346"/>
    </source>
</evidence>
<protein>
    <recommendedName>
        <fullName evidence="3 5">Flagellar hook protein FlgE</fullName>
    </recommendedName>
</protein>
<dbReference type="InterPro" id="IPR011491">
    <property type="entry name" value="FlgE_D2"/>
</dbReference>
<dbReference type="Pfam" id="PF00460">
    <property type="entry name" value="Flg_bb_rod"/>
    <property type="match status" value="1"/>
</dbReference>
<name>S9QX85_9RHOB</name>
<dbReference type="GO" id="GO:0071978">
    <property type="term" value="P:bacterial-type flagellum-dependent swarming motility"/>
    <property type="evidence" value="ECO:0007669"/>
    <property type="project" value="TreeGrafter"/>
</dbReference>
<comment type="caution">
    <text evidence="9">The sequence shown here is derived from an EMBL/GenBank/DDBJ whole genome shotgun (WGS) entry which is preliminary data.</text>
</comment>
<keyword evidence="10" id="KW-1185">Reference proteome</keyword>
<comment type="subcellular location">
    <subcellularLocation>
        <location evidence="1 5">Bacterial flagellum basal body</location>
    </subcellularLocation>
</comment>
<reference evidence="9 10" key="1">
    <citation type="journal article" date="2013" name="Stand. Genomic Sci.">
        <title>Genome sequence of the reddish-pigmented Rubellimicrobium thermophilum type strain (DSM 16684(T)), a member of the Roseobacter clade.</title>
        <authorList>
            <person name="Fiebig A."/>
            <person name="Riedel T."/>
            <person name="Gronow S."/>
            <person name="Petersen J."/>
            <person name="Klenk H.P."/>
            <person name="Goker M."/>
        </authorList>
    </citation>
    <scope>NUCLEOTIDE SEQUENCE [LARGE SCALE GENOMIC DNA]</scope>
    <source>
        <strain evidence="9 10">DSM 16684</strain>
    </source>
</reference>
<feature type="domain" description="Flagellar basal body rod protein N-terminal" evidence="6">
    <location>
        <begin position="1"/>
        <end position="31"/>
    </location>
</feature>
<dbReference type="GO" id="GO:0009425">
    <property type="term" value="C:bacterial-type flagellum basal body"/>
    <property type="evidence" value="ECO:0007669"/>
    <property type="project" value="UniProtKB-SubCell"/>
</dbReference>
<evidence type="ECO:0000256" key="5">
    <source>
        <dbReference type="RuleBase" id="RU362116"/>
    </source>
</evidence>
<dbReference type="InterPro" id="IPR019776">
    <property type="entry name" value="Flagellar_basal_body_rod_CS"/>
</dbReference>
<evidence type="ECO:0000259" key="8">
    <source>
        <dbReference type="Pfam" id="PF07559"/>
    </source>
</evidence>
<evidence type="ECO:0000256" key="4">
    <source>
        <dbReference type="ARBA" id="ARBA00023143"/>
    </source>
</evidence>
<feature type="domain" description="Flagellar hook protein FlgE D2" evidence="8">
    <location>
        <begin position="184"/>
        <end position="308"/>
    </location>
</feature>
<dbReference type="Proteomes" id="UP000015346">
    <property type="component" value="Unassembled WGS sequence"/>
</dbReference>
<dbReference type="InterPro" id="IPR020013">
    <property type="entry name" value="Flagellar_FlgE/F/G"/>
</dbReference>
<keyword evidence="4 5" id="KW-0975">Bacterial flagellum</keyword>
<dbReference type="NCBIfam" id="TIGR03506">
    <property type="entry name" value="FlgEFG_subfam"/>
    <property type="match status" value="1"/>
</dbReference>
<dbReference type="HOGENOM" id="CLU_013687_2_3_5"/>
<dbReference type="EMBL" id="AOLV01000028">
    <property type="protein sequence ID" value="EPX84182.1"/>
    <property type="molecule type" value="Genomic_DNA"/>
</dbReference>
<comment type="function">
    <text evidence="5">A flexible structure which links the flagellar filament to the drive apparatus in the basal body.</text>
</comment>
<evidence type="ECO:0000259" key="7">
    <source>
        <dbReference type="Pfam" id="PF06429"/>
    </source>
</evidence>
<evidence type="ECO:0000256" key="1">
    <source>
        <dbReference type="ARBA" id="ARBA00004117"/>
    </source>
</evidence>
<evidence type="ECO:0000313" key="9">
    <source>
        <dbReference type="EMBL" id="EPX84182.1"/>
    </source>
</evidence>
<dbReference type="AlphaFoldDB" id="S9QX85"/>
<dbReference type="GO" id="GO:0005829">
    <property type="term" value="C:cytosol"/>
    <property type="evidence" value="ECO:0007669"/>
    <property type="project" value="TreeGrafter"/>
</dbReference>
<dbReference type="GO" id="GO:0009424">
    <property type="term" value="C:bacterial-type flagellum hook"/>
    <property type="evidence" value="ECO:0007669"/>
    <property type="project" value="TreeGrafter"/>
</dbReference>
<dbReference type="PANTHER" id="PTHR30435:SF1">
    <property type="entry name" value="FLAGELLAR HOOK PROTEIN FLGE"/>
    <property type="match status" value="1"/>
</dbReference>
<proteinExistence type="inferred from homology"/>
<keyword evidence="9" id="KW-0282">Flagellum</keyword>
<comment type="similarity">
    <text evidence="2 5">Belongs to the flagella basal body rod proteins family.</text>
</comment>
<accession>S9QX85</accession>
<keyword evidence="9" id="KW-0969">Cilium</keyword>
<dbReference type="Gene3D" id="2.60.98.20">
    <property type="entry name" value="Flagellar hook protein FlgE"/>
    <property type="match status" value="1"/>
</dbReference>
<feature type="domain" description="Flagellar basal-body/hook protein C-terminal" evidence="7">
    <location>
        <begin position="381"/>
        <end position="426"/>
    </location>
</feature>
<dbReference type="SUPFAM" id="SSF117143">
    <property type="entry name" value="Flagellar hook protein flgE"/>
    <property type="match status" value="1"/>
</dbReference>
<dbReference type="PROSITE" id="PS00588">
    <property type="entry name" value="FLAGELLA_BB_ROD"/>
    <property type="match status" value="1"/>
</dbReference>
<dbReference type="InterPro" id="IPR010930">
    <property type="entry name" value="Flg_bb/hook_C_dom"/>
</dbReference>
<dbReference type="STRING" id="1123069.ruthe_02392"/>
<dbReference type="PANTHER" id="PTHR30435">
    <property type="entry name" value="FLAGELLAR PROTEIN"/>
    <property type="match status" value="1"/>
</dbReference>
<evidence type="ECO:0000259" key="6">
    <source>
        <dbReference type="Pfam" id="PF00460"/>
    </source>
</evidence>
<dbReference type="Pfam" id="PF07559">
    <property type="entry name" value="FlgE_D2"/>
    <property type="match status" value="1"/>
</dbReference>
<dbReference type="InterPro" id="IPR037058">
    <property type="entry name" value="Falgellar_hook_FlgE_sf"/>
</dbReference>
<sequence length="428" mass="44089">MNAGVAGLAAQASHLATISDNIANASTPGYKRMTTDFAAMVLDSGPGRYTAGGVRAHDLRLVESRGALTATSNATDLAITGRGMLPVTTASAVAAGGERPFYMTPTGSFYPDASGYLRSASGLVLLGVPVGPDGQPPGFPRTTADALVPVRIQANEIVGAPTTTMRVAANLPATATEAGSPGDAKELSVTYYDNLGRGRQLLFTFTPVVPAAGDPPSNRWTVTIADSAQDGAVIGEYEMEFDSSAANGGRLAAVTTVSGGAYDPDTGTIAVTTASGPIEIDLGRPLQPGGFTQLAADFSPIAMTSDGFPAASMTGVEVDPAGFVVARYDSGDTRRLYQIPVVDVPNPNGLTALDGQTYAPSQASGGFILWDAGDGPTGSIQGYAREESAVDVAQELTQLIRTQRAYSSNAKVIQTVDEMLQETTNLKR</sequence>
<dbReference type="PATRIC" id="fig|1123069.3.peg.2370"/>
<dbReference type="InterPro" id="IPR001444">
    <property type="entry name" value="Flag_bb_rod_N"/>
</dbReference>
<dbReference type="InterPro" id="IPR037925">
    <property type="entry name" value="FlgE/F/G-like"/>
</dbReference>
<organism evidence="9 10">
    <name type="scientific">Rubellimicrobium thermophilum DSM 16684</name>
    <dbReference type="NCBI Taxonomy" id="1123069"/>
    <lineage>
        <taxon>Bacteria</taxon>
        <taxon>Pseudomonadati</taxon>
        <taxon>Pseudomonadota</taxon>
        <taxon>Alphaproteobacteria</taxon>
        <taxon>Rhodobacterales</taxon>
        <taxon>Roseobacteraceae</taxon>
        <taxon>Rubellimicrobium</taxon>
    </lineage>
</organism>
<evidence type="ECO:0000256" key="3">
    <source>
        <dbReference type="ARBA" id="ARBA00019015"/>
    </source>
</evidence>
<dbReference type="Pfam" id="PF06429">
    <property type="entry name" value="Flg_bbr_C"/>
    <property type="match status" value="1"/>
</dbReference>
<gene>
    <name evidence="9" type="ORF">ruthe_02392</name>
</gene>
<keyword evidence="9" id="KW-0966">Cell projection</keyword>
<evidence type="ECO:0000256" key="2">
    <source>
        <dbReference type="ARBA" id="ARBA00009677"/>
    </source>
</evidence>